<dbReference type="Pfam" id="PF13560">
    <property type="entry name" value="HTH_31"/>
    <property type="match status" value="1"/>
</dbReference>
<dbReference type="GO" id="GO:0003700">
    <property type="term" value="F:DNA-binding transcription factor activity"/>
    <property type="evidence" value="ECO:0007669"/>
    <property type="project" value="TreeGrafter"/>
</dbReference>
<reference evidence="7" key="1">
    <citation type="journal article" date="2014" name="Int. J. Syst. Evol. Microbiol.">
        <title>Complete genome sequence of Corynebacterium casei LMG S-19264T (=DSM 44701T), isolated from a smear-ripened cheese.</title>
        <authorList>
            <consortium name="US DOE Joint Genome Institute (JGI-PGF)"/>
            <person name="Walter F."/>
            <person name="Albersmeier A."/>
            <person name="Kalinowski J."/>
            <person name="Ruckert C."/>
        </authorList>
    </citation>
    <scope>NUCLEOTIDE SEQUENCE</scope>
    <source>
        <strain evidence="7">JCM 4646</strain>
    </source>
</reference>
<keyword evidence="3" id="KW-0805">Transcription regulation</keyword>
<dbReference type="InterPro" id="IPR018653">
    <property type="entry name" value="ScfR_C"/>
</dbReference>
<evidence type="ECO:0000313" key="7">
    <source>
        <dbReference type="EMBL" id="GHH83930.1"/>
    </source>
</evidence>
<reference evidence="7" key="2">
    <citation type="submission" date="2020-09" db="EMBL/GenBank/DDBJ databases">
        <authorList>
            <person name="Sun Q."/>
            <person name="Ohkuma M."/>
        </authorList>
    </citation>
    <scope>NUCLEOTIDE SEQUENCE</scope>
    <source>
        <strain evidence="7">JCM 4646</strain>
    </source>
</reference>
<dbReference type="SMART" id="SM00530">
    <property type="entry name" value="HTH_XRE"/>
    <property type="match status" value="1"/>
</dbReference>
<dbReference type="GO" id="GO:0005829">
    <property type="term" value="C:cytosol"/>
    <property type="evidence" value="ECO:0007669"/>
    <property type="project" value="TreeGrafter"/>
</dbReference>
<evidence type="ECO:0000259" key="6">
    <source>
        <dbReference type="PROSITE" id="PS50943"/>
    </source>
</evidence>
<dbReference type="InterPro" id="IPR026281">
    <property type="entry name" value="HTH_RamB"/>
</dbReference>
<keyword evidence="2" id="KW-0678">Repressor</keyword>
<gene>
    <name evidence="7" type="ORF">GCM10018781_72160</name>
</gene>
<dbReference type="InterPro" id="IPR010982">
    <property type="entry name" value="Lambda_DNA-bd_dom_sf"/>
</dbReference>
<name>A0A919GFX9_9ACTN</name>
<dbReference type="PROSITE" id="PS50943">
    <property type="entry name" value="HTH_CROC1"/>
    <property type="match status" value="1"/>
</dbReference>
<accession>A0A919GFX9</accession>
<evidence type="ECO:0000256" key="1">
    <source>
        <dbReference type="ARBA" id="ARBA00007227"/>
    </source>
</evidence>
<dbReference type="GO" id="GO:0003677">
    <property type="term" value="F:DNA binding"/>
    <property type="evidence" value="ECO:0007669"/>
    <property type="project" value="UniProtKB-KW"/>
</dbReference>
<dbReference type="SUPFAM" id="SSF47413">
    <property type="entry name" value="lambda repressor-like DNA-binding domains"/>
    <property type="match status" value="1"/>
</dbReference>
<evidence type="ECO:0000256" key="2">
    <source>
        <dbReference type="ARBA" id="ARBA00022491"/>
    </source>
</evidence>
<evidence type="ECO:0000313" key="8">
    <source>
        <dbReference type="Proteomes" id="UP000617734"/>
    </source>
</evidence>
<dbReference type="Pfam" id="PF06114">
    <property type="entry name" value="Peptidase_M78"/>
    <property type="match status" value="1"/>
</dbReference>
<dbReference type="GeneID" id="95357467"/>
<dbReference type="Gene3D" id="1.10.260.40">
    <property type="entry name" value="lambda repressor-like DNA-binding domains"/>
    <property type="match status" value="1"/>
</dbReference>
<dbReference type="PIRSF" id="PIRSF019251">
    <property type="entry name" value="Rv0465c"/>
    <property type="match status" value="1"/>
</dbReference>
<dbReference type="InterPro" id="IPR050807">
    <property type="entry name" value="TransReg_Diox_bact_type"/>
</dbReference>
<dbReference type="PANTHER" id="PTHR46797">
    <property type="entry name" value="HTH-TYPE TRANSCRIPTIONAL REGULATOR"/>
    <property type="match status" value="1"/>
</dbReference>
<dbReference type="Proteomes" id="UP000617734">
    <property type="component" value="Unassembled WGS sequence"/>
</dbReference>
<keyword evidence="8" id="KW-1185">Reference proteome</keyword>
<organism evidence="7 8">
    <name type="scientific">Kitasatospora indigofera</name>
    <dbReference type="NCBI Taxonomy" id="67307"/>
    <lineage>
        <taxon>Bacteria</taxon>
        <taxon>Bacillati</taxon>
        <taxon>Actinomycetota</taxon>
        <taxon>Actinomycetes</taxon>
        <taxon>Kitasatosporales</taxon>
        <taxon>Streptomycetaceae</taxon>
        <taxon>Kitasatospora</taxon>
    </lineage>
</organism>
<dbReference type="PANTHER" id="PTHR46797:SF23">
    <property type="entry name" value="HTH-TYPE TRANSCRIPTIONAL REGULATOR SUTR"/>
    <property type="match status" value="1"/>
</dbReference>
<comment type="similarity">
    <text evidence="1">Belongs to the short-chain fatty acyl-CoA assimilation regulator (ScfR) family.</text>
</comment>
<dbReference type="FunFam" id="1.10.260.40:FF:000025">
    <property type="entry name" value="Cro/Cl family transcriptional regulator"/>
    <property type="match status" value="1"/>
</dbReference>
<keyword evidence="5" id="KW-0804">Transcription</keyword>
<evidence type="ECO:0000256" key="4">
    <source>
        <dbReference type="ARBA" id="ARBA00023125"/>
    </source>
</evidence>
<dbReference type="InterPro" id="IPR010359">
    <property type="entry name" value="IrrE_HExxH"/>
</dbReference>
<dbReference type="RefSeq" id="WP_190215138.1">
    <property type="nucleotide sequence ID" value="NZ_BNBO01000069.1"/>
</dbReference>
<feature type="domain" description="HTH cro/C1-type" evidence="6">
    <location>
        <begin position="10"/>
        <end position="64"/>
    </location>
</feature>
<dbReference type="CDD" id="cd00093">
    <property type="entry name" value="HTH_XRE"/>
    <property type="match status" value="1"/>
</dbReference>
<proteinExistence type="inferred from homology"/>
<dbReference type="Pfam" id="PF09856">
    <property type="entry name" value="ScfRs"/>
    <property type="match status" value="1"/>
</dbReference>
<evidence type="ECO:0000256" key="3">
    <source>
        <dbReference type="ARBA" id="ARBA00023015"/>
    </source>
</evidence>
<dbReference type="EMBL" id="BNBO01000069">
    <property type="protein sequence ID" value="GHH83930.1"/>
    <property type="molecule type" value="Genomic_DNA"/>
</dbReference>
<protein>
    <submittedName>
        <fullName evidence="7">DNA-binding protein</fullName>
    </submittedName>
</protein>
<sequence length="467" mass="50597">MAKTFAGARLRRLREDRGLSQAALARLLELSPSYLNQLEHDARPLTVPVLLRLTEAFGVEAGYFAPSGSARLTAELRDSLGEELAAGRITPGDLDEVATRTPAVARLLTDLARGRRDAAEQLAVLAGDRGPGAGARTPHEQVREFFYRRQNYVHELDVAAEELAGAVKLRRGGVREALAGRLATGHQVRIVAGGGNLHRYDDRTRVLHLSDRLRPGQQAFRMATQLAYLEHDSLLSELAAQEGPEGSAAFSLTRIGLANHFAAALVLPYRVFHDAAEAARYDIEHLADHFGVGYETVCHRLSTLQRPGRRGVPFSFVRVDRAGNVSKRQSATAFHFSRTGGTCPLWNVYDAFAAPGRVHVQVAGMPDGRRYLWTARDVTRSPGGWGRPGKTFAIGLGCEIRHAGRLVYAAGLDLGDEAAATPIGLGCKVCERPACPQRSAPAIGRTLAVDEHSSTFVPYAVRADPEG</sequence>
<keyword evidence="4 7" id="KW-0238">DNA-binding</keyword>
<evidence type="ECO:0000256" key="5">
    <source>
        <dbReference type="ARBA" id="ARBA00023163"/>
    </source>
</evidence>
<comment type="caution">
    <text evidence="7">The sequence shown here is derived from an EMBL/GenBank/DDBJ whole genome shotgun (WGS) entry which is preliminary data.</text>
</comment>
<dbReference type="AlphaFoldDB" id="A0A919GFX9"/>
<dbReference type="InterPro" id="IPR001387">
    <property type="entry name" value="Cro/C1-type_HTH"/>
</dbReference>